<reference evidence="9" key="1">
    <citation type="submission" date="2025-08" db="UniProtKB">
        <authorList>
            <consortium name="RefSeq"/>
        </authorList>
    </citation>
    <scope>IDENTIFICATION</scope>
    <source>
        <tissue evidence="9">Whole organism</tissue>
    </source>
</reference>
<dbReference type="InterPro" id="IPR013083">
    <property type="entry name" value="Znf_RING/FYVE/PHD"/>
</dbReference>
<proteinExistence type="predicted"/>
<dbReference type="Proteomes" id="UP000504606">
    <property type="component" value="Unplaced"/>
</dbReference>
<dbReference type="PANTHER" id="PTHR13363:SF5">
    <property type="entry name" value="E3 UBIQUITIN-PROTEIN LIGASE RNF123"/>
    <property type="match status" value="1"/>
</dbReference>
<dbReference type="KEGG" id="foc:113211446"/>
<evidence type="ECO:0000256" key="2">
    <source>
        <dbReference type="ARBA" id="ARBA00022771"/>
    </source>
</evidence>
<dbReference type="Gene3D" id="2.60.120.920">
    <property type="match status" value="1"/>
</dbReference>
<feature type="region of interest" description="Disordered" evidence="5">
    <location>
        <begin position="600"/>
        <end position="623"/>
    </location>
</feature>
<dbReference type="CDD" id="cd16541">
    <property type="entry name" value="RING-HC_RNF123"/>
    <property type="match status" value="1"/>
</dbReference>
<dbReference type="PROSITE" id="PS50188">
    <property type="entry name" value="B302_SPRY"/>
    <property type="match status" value="1"/>
</dbReference>
<protein>
    <submittedName>
        <fullName evidence="9">E3 ubiquitin-protein ligase RNF123</fullName>
    </submittedName>
</protein>
<sequence>MAYLSRVVEHVFGSEFSQSCDGLENEKTLDKTGTLITAIHSQLQSQLFSIGEKTQTDERRNSYQDGRVGNIKVSLDLLELSNRMSSYDSFKIIGVGHFGTVKTNCGVFKGKWQYEVLLLSTGVMQIGWASFNSKFGAGQGVGDTYDSFAFDGSRVRKWNMTAEAYGEKWEEDDIIGCCIDLDDGCVEFFRNGRSMGVAYRNIQMGAGIVYFPTVSLQRKEGLIANFGATPLCYPAPGHSPIHEPPNKELASVTYLLTCTHKLISMMDSRAAPDLVSADSTISNEAVLLEIGKIVISSIIPFLSNPYIVETKLIPFIHGLCESENLHPGQGQVRPSARIATTKCTTASMLNNRKLNTFFDLLWAFSEKGELNIWTNTLISRLTARFQHNLRPLVLDFTPQKEAIIVLHSMVHHRNFRHYLMENILFEGVRFPWFMNIRIPPMEITTFWDCEPNVEINQRAYIATVSRINSAMTTLEDMQVDLLLTLMDNTDGSATDTSSRKKFLKKLRTLRRQFYALYRVDPLKSPGSPLFLVQPLFQRLSRVIEVLCEKETNTLYPEAVPPAKFYDGSISYYDIDRLGGVLLFLLKTFLGDLEQRLGVSEPSQTAESLRTDGPQSYADSSTSTARNTAIIPAMNFPNLSSRILDIFDEVVQIETWSDQQEVPHRNSAEDSHLVKEPLDIDNFLAEILDNLVLFYHIANKMNSLTDSINSQQNKVEDLVRCLQERKDEMKCYHASCPVKHHQSNVIKIMESSNRMLLERLNQTTSHLATLQAMRYPNRLSWFFKSILNTMKTSAIDQHLFHFVPEFYLDSLFDLLKELNHEARQKFASPEVTPDREELMLEAVQFICDHIDDQRVRIARAKDTLLVALLDIVSSPTLAEVLHAVPAESQMNMIRFLLQPYENRAWANSNWILLRVWHGSPASFACDRRWSEYLKYKLRPRPLTYPINPLSLECDPYPSNILQEKIKNLLLDEPDVATAFLNSVLNQLNWAFSEFIGMLQELQNVSNRQERVLVESRQLKICATCFDLTLALLRVLEMVCVLALPVFVRLDHPNSYFLLARLCQLLCQVLSRASSQDGCFHHIVTLEIPGLENVNHLPILTAVCGILLAILREELDGFSDNAVTEVPRVTKTLLMEPSFQLSSFTFLLEENPHLFSLYYYKEYIRADEICVIEKMLKMLIHYHRISMDLNTTTNTVDEDEMCTICFAFPISVIFEPCKHNSCRACITHHLMNCKNCFFCKTIITKVTDDEGKIIYDEAKELLQTARNGL</sequence>
<feature type="domain" description="B30.2/SPRY" evidence="7">
    <location>
        <begin position="53"/>
        <end position="231"/>
    </location>
</feature>
<dbReference type="Pfam" id="PF13920">
    <property type="entry name" value="zf-C3HC4_3"/>
    <property type="match status" value="1"/>
</dbReference>
<dbReference type="Pfam" id="PF00622">
    <property type="entry name" value="SPRY"/>
    <property type="match status" value="1"/>
</dbReference>
<evidence type="ECO:0000256" key="3">
    <source>
        <dbReference type="ARBA" id="ARBA00022833"/>
    </source>
</evidence>
<evidence type="ECO:0000259" key="6">
    <source>
        <dbReference type="PROSITE" id="PS50089"/>
    </source>
</evidence>
<dbReference type="PROSITE" id="PS50089">
    <property type="entry name" value="ZF_RING_2"/>
    <property type="match status" value="1"/>
</dbReference>
<dbReference type="GeneID" id="113211446"/>
<accession>A0A9C6WWC6</accession>
<dbReference type="AlphaFoldDB" id="A0A9C6WWC6"/>
<dbReference type="OrthoDB" id="258495at2759"/>
<dbReference type="Pfam" id="PF25576">
    <property type="entry name" value="TPR_RNF123"/>
    <property type="match status" value="1"/>
</dbReference>
<dbReference type="InterPro" id="IPR045129">
    <property type="entry name" value="RNF123/RKP/RSPRY1"/>
</dbReference>
<keyword evidence="8" id="KW-1185">Reference proteome</keyword>
<keyword evidence="2 4" id="KW-0863">Zinc-finger</keyword>
<evidence type="ECO:0000256" key="5">
    <source>
        <dbReference type="SAM" id="MobiDB-lite"/>
    </source>
</evidence>
<dbReference type="GO" id="GO:0005737">
    <property type="term" value="C:cytoplasm"/>
    <property type="evidence" value="ECO:0007669"/>
    <property type="project" value="TreeGrafter"/>
</dbReference>
<dbReference type="InterPro" id="IPR001870">
    <property type="entry name" value="B30.2/SPRY"/>
</dbReference>
<keyword evidence="3" id="KW-0862">Zinc</keyword>
<evidence type="ECO:0000259" key="7">
    <source>
        <dbReference type="PROSITE" id="PS50188"/>
    </source>
</evidence>
<dbReference type="PANTHER" id="PTHR13363">
    <property type="entry name" value="RING FINGER AND SRY DOMAIN-CONTAINING"/>
    <property type="match status" value="1"/>
</dbReference>
<gene>
    <name evidence="9" type="primary">LOC113211446</name>
</gene>
<dbReference type="InterPro" id="IPR057987">
    <property type="entry name" value="TPR_RNF123/RKP"/>
</dbReference>
<dbReference type="SUPFAM" id="SSF49899">
    <property type="entry name" value="Concanavalin A-like lectins/glucanases"/>
    <property type="match status" value="1"/>
</dbReference>
<feature type="domain" description="RING-type" evidence="6">
    <location>
        <begin position="1200"/>
        <end position="1238"/>
    </location>
</feature>
<organism evidence="8 9">
    <name type="scientific">Frankliniella occidentalis</name>
    <name type="common">Western flower thrips</name>
    <name type="synonym">Euthrips occidentalis</name>
    <dbReference type="NCBI Taxonomy" id="133901"/>
    <lineage>
        <taxon>Eukaryota</taxon>
        <taxon>Metazoa</taxon>
        <taxon>Ecdysozoa</taxon>
        <taxon>Arthropoda</taxon>
        <taxon>Hexapoda</taxon>
        <taxon>Insecta</taxon>
        <taxon>Pterygota</taxon>
        <taxon>Neoptera</taxon>
        <taxon>Paraneoptera</taxon>
        <taxon>Thysanoptera</taxon>
        <taxon>Terebrantia</taxon>
        <taxon>Thripoidea</taxon>
        <taxon>Thripidae</taxon>
        <taxon>Frankliniella</taxon>
    </lineage>
</organism>
<dbReference type="CTD" id="41826"/>
<dbReference type="GO" id="GO:0004842">
    <property type="term" value="F:ubiquitin-protein transferase activity"/>
    <property type="evidence" value="ECO:0007669"/>
    <property type="project" value="InterPro"/>
</dbReference>
<name>A0A9C6WWC6_FRAOC</name>
<evidence type="ECO:0000256" key="4">
    <source>
        <dbReference type="PROSITE-ProRule" id="PRU00175"/>
    </source>
</evidence>
<dbReference type="RefSeq" id="XP_052123991.1">
    <property type="nucleotide sequence ID" value="XM_052268031.1"/>
</dbReference>
<dbReference type="InterPro" id="IPR013320">
    <property type="entry name" value="ConA-like_dom_sf"/>
</dbReference>
<dbReference type="InterPro" id="IPR001841">
    <property type="entry name" value="Znf_RING"/>
</dbReference>
<dbReference type="InterPro" id="IPR003877">
    <property type="entry name" value="SPRY_dom"/>
</dbReference>
<dbReference type="GO" id="GO:0008270">
    <property type="term" value="F:zinc ion binding"/>
    <property type="evidence" value="ECO:0007669"/>
    <property type="project" value="UniProtKB-KW"/>
</dbReference>
<evidence type="ECO:0000313" key="9">
    <source>
        <dbReference type="RefSeq" id="XP_052123991.1"/>
    </source>
</evidence>
<dbReference type="SMART" id="SM00449">
    <property type="entry name" value="SPRY"/>
    <property type="match status" value="1"/>
</dbReference>
<evidence type="ECO:0000256" key="1">
    <source>
        <dbReference type="ARBA" id="ARBA00022723"/>
    </source>
</evidence>
<dbReference type="Gene3D" id="3.30.40.10">
    <property type="entry name" value="Zinc/RING finger domain, C3HC4 (zinc finger)"/>
    <property type="match status" value="1"/>
</dbReference>
<dbReference type="SUPFAM" id="SSF57850">
    <property type="entry name" value="RING/U-box"/>
    <property type="match status" value="1"/>
</dbReference>
<dbReference type="GO" id="GO:0051603">
    <property type="term" value="P:proteolysis involved in protein catabolic process"/>
    <property type="evidence" value="ECO:0007669"/>
    <property type="project" value="TreeGrafter"/>
</dbReference>
<dbReference type="InterPro" id="IPR043136">
    <property type="entry name" value="B30.2/SPRY_sf"/>
</dbReference>
<evidence type="ECO:0000313" key="8">
    <source>
        <dbReference type="Proteomes" id="UP000504606"/>
    </source>
</evidence>
<keyword evidence="1" id="KW-0479">Metal-binding</keyword>